<organism evidence="1 2">
    <name type="scientific">Rhipicephalus microplus</name>
    <name type="common">Cattle tick</name>
    <name type="synonym">Boophilus microplus</name>
    <dbReference type="NCBI Taxonomy" id="6941"/>
    <lineage>
        <taxon>Eukaryota</taxon>
        <taxon>Metazoa</taxon>
        <taxon>Ecdysozoa</taxon>
        <taxon>Arthropoda</taxon>
        <taxon>Chelicerata</taxon>
        <taxon>Arachnida</taxon>
        <taxon>Acari</taxon>
        <taxon>Parasitiformes</taxon>
        <taxon>Ixodida</taxon>
        <taxon>Ixodoidea</taxon>
        <taxon>Ixodidae</taxon>
        <taxon>Rhipicephalinae</taxon>
        <taxon>Rhipicephalus</taxon>
        <taxon>Boophilus</taxon>
    </lineage>
</organism>
<dbReference type="Proteomes" id="UP000821866">
    <property type="component" value="Chromosome 7"/>
</dbReference>
<evidence type="ECO:0000313" key="1">
    <source>
        <dbReference type="EMBL" id="KAH8021860.1"/>
    </source>
</evidence>
<dbReference type="SUPFAM" id="SSF55486">
    <property type="entry name" value="Metalloproteases ('zincins'), catalytic domain"/>
    <property type="match status" value="1"/>
</dbReference>
<protein>
    <submittedName>
        <fullName evidence="1">Uncharacterized protein</fullName>
    </submittedName>
</protein>
<sequence length="175" mass="19865">MRSSVSHASRLLDTSHTPDHLQNLPLSVYRLAASLWALLLEHRNWSTSTAEKIRTFKECTSRGHWTRDKNGDPNDRNEVPPVMYESTAPATLALRSVRAAVKDPDDWRVLKSVSKSSRMSHGQFFYLLFANTFCHKNADFRVDAVSTNAPLLHMKDFADTFSCPSDSLMVDKEHC</sequence>
<accession>A0A9J6DI23</accession>
<dbReference type="Gene3D" id="3.40.390.10">
    <property type="entry name" value="Collagenase (Catalytic Domain)"/>
    <property type="match status" value="1"/>
</dbReference>
<dbReference type="AlphaFoldDB" id="A0A9J6DI23"/>
<reference evidence="1" key="1">
    <citation type="journal article" date="2020" name="Cell">
        <title>Large-Scale Comparative Analyses of Tick Genomes Elucidate Their Genetic Diversity and Vector Capacities.</title>
        <authorList>
            <consortium name="Tick Genome and Microbiome Consortium (TIGMIC)"/>
            <person name="Jia N."/>
            <person name="Wang J."/>
            <person name="Shi W."/>
            <person name="Du L."/>
            <person name="Sun Y."/>
            <person name="Zhan W."/>
            <person name="Jiang J.F."/>
            <person name="Wang Q."/>
            <person name="Zhang B."/>
            <person name="Ji P."/>
            <person name="Bell-Sakyi L."/>
            <person name="Cui X.M."/>
            <person name="Yuan T.T."/>
            <person name="Jiang B.G."/>
            <person name="Yang W.F."/>
            <person name="Lam T.T."/>
            <person name="Chang Q.C."/>
            <person name="Ding S.J."/>
            <person name="Wang X.J."/>
            <person name="Zhu J.G."/>
            <person name="Ruan X.D."/>
            <person name="Zhao L."/>
            <person name="Wei J.T."/>
            <person name="Ye R.Z."/>
            <person name="Que T.C."/>
            <person name="Du C.H."/>
            <person name="Zhou Y.H."/>
            <person name="Cheng J.X."/>
            <person name="Dai P.F."/>
            <person name="Guo W.B."/>
            <person name="Han X.H."/>
            <person name="Huang E.J."/>
            <person name="Li L.F."/>
            <person name="Wei W."/>
            <person name="Gao Y.C."/>
            <person name="Liu J.Z."/>
            <person name="Shao H.Z."/>
            <person name="Wang X."/>
            <person name="Wang C.C."/>
            <person name="Yang T.C."/>
            <person name="Huo Q.B."/>
            <person name="Li W."/>
            <person name="Chen H.Y."/>
            <person name="Chen S.E."/>
            <person name="Zhou L.G."/>
            <person name="Ni X.B."/>
            <person name="Tian J.H."/>
            <person name="Sheng Y."/>
            <person name="Liu T."/>
            <person name="Pan Y.S."/>
            <person name="Xia L.Y."/>
            <person name="Li J."/>
            <person name="Zhao F."/>
            <person name="Cao W.C."/>
        </authorList>
    </citation>
    <scope>NUCLEOTIDE SEQUENCE</scope>
    <source>
        <strain evidence="1">Rmic-2018</strain>
    </source>
</reference>
<proteinExistence type="predicted"/>
<evidence type="ECO:0000313" key="2">
    <source>
        <dbReference type="Proteomes" id="UP000821866"/>
    </source>
</evidence>
<dbReference type="GO" id="GO:0008237">
    <property type="term" value="F:metallopeptidase activity"/>
    <property type="evidence" value="ECO:0007669"/>
    <property type="project" value="InterPro"/>
</dbReference>
<dbReference type="EMBL" id="JABSTU010000009">
    <property type="protein sequence ID" value="KAH8021860.1"/>
    <property type="molecule type" value="Genomic_DNA"/>
</dbReference>
<dbReference type="InterPro" id="IPR024079">
    <property type="entry name" value="MetalloPept_cat_dom_sf"/>
</dbReference>
<comment type="caution">
    <text evidence="1">The sequence shown here is derived from an EMBL/GenBank/DDBJ whole genome shotgun (WGS) entry which is preliminary data.</text>
</comment>
<reference evidence="1" key="2">
    <citation type="submission" date="2021-09" db="EMBL/GenBank/DDBJ databases">
        <authorList>
            <person name="Jia N."/>
            <person name="Wang J."/>
            <person name="Shi W."/>
            <person name="Du L."/>
            <person name="Sun Y."/>
            <person name="Zhan W."/>
            <person name="Jiang J."/>
            <person name="Wang Q."/>
            <person name="Zhang B."/>
            <person name="Ji P."/>
            <person name="Sakyi L.B."/>
            <person name="Cui X."/>
            <person name="Yuan T."/>
            <person name="Jiang B."/>
            <person name="Yang W."/>
            <person name="Lam T.T.-Y."/>
            <person name="Chang Q."/>
            <person name="Ding S."/>
            <person name="Wang X."/>
            <person name="Zhu J."/>
            <person name="Ruan X."/>
            <person name="Zhao L."/>
            <person name="Wei J."/>
            <person name="Que T."/>
            <person name="Du C."/>
            <person name="Cheng J."/>
            <person name="Dai P."/>
            <person name="Han X."/>
            <person name="Huang E."/>
            <person name="Gao Y."/>
            <person name="Liu J."/>
            <person name="Shao H."/>
            <person name="Ye R."/>
            <person name="Li L."/>
            <person name="Wei W."/>
            <person name="Wang X."/>
            <person name="Wang C."/>
            <person name="Huo Q."/>
            <person name="Li W."/>
            <person name="Guo W."/>
            <person name="Chen H."/>
            <person name="Chen S."/>
            <person name="Zhou L."/>
            <person name="Zhou L."/>
            <person name="Ni X."/>
            <person name="Tian J."/>
            <person name="Zhou Y."/>
            <person name="Sheng Y."/>
            <person name="Liu T."/>
            <person name="Pan Y."/>
            <person name="Xia L."/>
            <person name="Li J."/>
            <person name="Zhao F."/>
            <person name="Cao W."/>
        </authorList>
    </citation>
    <scope>NUCLEOTIDE SEQUENCE</scope>
    <source>
        <strain evidence="1">Rmic-2018</strain>
        <tissue evidence="1">Larvae</tissue>
    </source>
</reference>
<name>A0A9J6DI23_RHIMP</name>
<keyword evidence="2" id="KW-1185">Reference proteome</keyword>
<gene>
    <name evidence="1" type="ORF">HPB51_018709</name>
</gene>